<dbReference type="PROSITE" id="PS50075">
    <property type="entry name" value="CARRIER"/>
    <property type="match status" value="1"/>
</dbReference>
<organism evidence="4 5">
    <name type="scientific">Corynebacterium qintianiae</name>
    <dbReference type="NCBI Taxonomy" id="2709392"/>
    <lineage>
        <taxon>Bacteria</taxon>
        <taxon>Bacillati</taxon>
        <taxon>Actinomycetota</taxon>
        <taxon>Actinomycetes</taxon>
        <taxon>Mycobacteriales</taxon>
        <taxon>Corynebacteriaceae</taxon>
        <taxon>Corynebacterium</taxon>
    </lineage>
</organism>
<dbReference type="AlphaFoldDB" id="A0A7T0PF92"/>
<proteinExistence type="predicted"/>
<keyword evidence="1" id="KW-0596">Phosphopantetheine</keyword>
<gene>
    <name evidence="4" type="ORF">G7Y29_07690</name>
</gene>
<evidence type="ECO:0000313" key="4">
    <source>
        <dbReference type="EMBL" id="QPK82752.1"/>
    </source>
</evidence>
<evidence type="ECO:0000259" key="3">
    <source>
        <dbReference type="PROSITE" id="PS50075"/>
    </source>
</evidence>
<sequence length="97" mass="10633">MELSQRLDVSALQPKVANEVERNADRSAEARLGELISRITGAEVDPGKTLAELGVGSLDRIELAVRAEEEFGMQIDESLYTDALTVEELARAFARET</sequence>
<name>A0A7T0PF92_9CORY</name>
<dbReference type="RefSeq" id="WP_165002727.1">
    <property type="nucleotide sequence ID" value="NZ_CP064955.1"/>
</dbReference>
<keyword evidence="5" id="KW-1185">Reference proteome</keyword>
<dbReference type="SMART" id="SM00823">
    <property type="entry name" value="PKS_PP"/>
    <property type="match status" value="1"/>
</dbReference>
<dbReference type="InterPro" id="IPR009081">
    <property type="entry name" value="PP-bd_ACP"/>
</dbReference>
<evidence type="ECO:0000313" key="5">
    <source>
        <dbReference type="Proteomes" id="UP000594586"/>
    </source>
</evidence>
<accession>A0A7T0PF92</accession>
<dbReference type="InterPro" id="IPR036736">
    <property type="entry name" value="ACP-like_sf"/>
</dbReference>
<dbReference type="SUPFAM" id="SSF47336">
    <property type="entry name" value="ACP-like"/>
    <property type="match status" value="1"/>
</dbReference>
<feature type="domain" description="Carrier" evidence="3">
    <location>
        <begin position="23"/>
        <end position="97"/>
    </location>
</feature>
<reference evidence="4 5" key="1">
    <citation type="submission" date="2020-11" db="EMBL/GenBank/DDBJ databases">
        <title>Corynebacterium sp. MC1420.</title>
        <authorList>
            <person name="Zhou J."/>
        </authorList>
    </citation>
    <scope>NUCLEOTIDE SEQUENCE [LARGE SCALE GENOMIC DNA]</scope>
    <source>
        <strain evidence="4 5">MC1420</strain>
    </source>
</reference>
<dbReference type="Proteomes" id="UP000594586">
    <property type="component" value="Chromosome"/>
</dbReference>
<evidence type="ECO:0000256" key="2">
    <source>
        <dbReference type="ARBA" id="ARBA00022553"/>
    </source>
</evidence>
<dbReference type="Gene3D" id="1.10.1200.10">
    <property type="entry name" value="ACP-like"/>
    <property type="match status" value="1"/>
</dbReference>
<dbReference type="GO" id="GO:0031177">
    <property type="term" value="F:phosphopantetheine binding"/>
    <property type="evidence" value="ECO:0007669"/>
    <property type="project" value="InterPro"/>
</dbReference>
<dbReference type="KEGG" id="cqn:G7Y29_07690"/>
<dbReference type="Pfam" id="PF00550">
    <property type="entry name" value="PP-binding"/>
    <property type="match status" value="1"/>
</dbReference>
<dbReference type="EMBL" id="CP064955">
    <property type="protein sequence ID" value="QPK82752.1"/>
    <property type="molecule type" value="Genomic_DNA"/>
</dbReference>
<keyword evidence="2" id="KW-0597">Phosphoprotein</keyword>
<evidence type="ECO:0000256" key="1">
    <source>
        <dbReference type="ARBA" id="ARBA00022450"/>
    </source>
</evidence>
<dbReference type="InterPro" id="IPR020806">
    <property type="entry name" value="PKS_PP-bd"/>
</dbReference>
<protein>
    <submittedName>
        <fullName evidence="4">Acyl carrier protein</fullName>
    </submittedName>
</protein>